<feature type="compositionally biased region" description="Pro residues" evidence="1">
    <location>
        <begin position="574"/>
        <end position="585"/>
    </location>
</feature>
<dbReference type="AlphaFoldDB" id="A0A4D9CNE0"/>
<keyword evidence="2" id="KW-0472">Membrane</keyword>
<feature type="compositionally biased region" description="Basic and acidic residues" evidence="1">
    <location>
        <begin position="293"/>
        <end position="306"/>
    </location>
</feature>
<reference evidence="3 4" key="1">
    <citation type="submission" date="2019-01" db="EMBL/GenBank/DDBJ databases">
        <title>Nuclear Genome Assembly of the Microalgal Biofuel strain Nannochloropsis salina CCMP1776.</title>
        <authorList>
            <person name="Hovde B."/>
        </authorList>
    </citation>
    <scope>NUCLEOTIDE SEQUENCE [LARGE SCALE GENOMIC DNA]</scope>
    <source>
        <strain evidence="3 4">CCMP1776</strain>
    </source>
</reference>
<keyword evidence="2" id="KW-1133">Transmembrane helix</keyword>
<sequence>MDPSTSPPPPSSLPLPRLEAFYVKIRLINCVFALVGLVCALVVVGRLRGWHLLRRKASSSSPAPPQPFKGTLASLLQFLVLRLFIVNAVYTGSFLLVSIIEAIYLHMHHLSLASYQHSSAGTPLDSTSPPPSSDPFPPNSSLLKWQALHTHLLFWLQELAIIPAVFHVVLAWVFRGYIRHRRSSSVLDAVVRRRLWWQVGSILFLTTGASVLCFYWPAMRFSRRQGLGEGGAEGGAEDLMVEELRRARSVLRLVTTALCLLLVTVLFSQTLLAWCRSRLPDDRHQARRRPGGGRHELPGVHDEAPRPPHPLPTLKPQRSSSFTSLLPTNSPLPSPLFPSSPSSASFSHAFSVPSLPPSLFSSLGLVQRHGQRCLRRPIWRLIFLLVCFLGIWTWATVNAVLTVQEAFLSPPPGRGKQTGGRTTGEMPFVVMAVVDAIILGNVFFYLSPSAWTLRERKRVRLAWRRQRRLRYLQQELRKQQELQRTMRQEGCGNGEEGGCKEEGGRVWEWLEEGRKGGREGRREGGREEEEKGSDGGTFETTRVDGNEPHQGKEVMRKDEEAEESRLQAPLKRLPNPPPALPPSRPPVKSAPASKILNFRIFVSTFNAGSTRPFSALGPLEAWVPMDPPAVPSSSSPQGAKGGGETAGYDMYVLALQECMVLEELKASVHARVAQGREDRNEGGYRMISTSVWSTNGTIALVLYVREKVVREGGFEVLGEVGGGGMWSSWGGTWV</sequence>
<feature type="transmembrane region" description="Helical" evidence="2">
    <location>
        <begin position="378"/>
        <end position="401"/>
    </location>
</feature>
<evidence type="ECO:0000313" key="4">
    <source>
        <dbReference type="Proteomes" id="UP000355283"/>
    </source>
</evidence>
<keyword evidence="4" id="KW-1185">Reference proteome</keyword>
<proteinExistence type="predicted"/>
<accession>A0A4D9CNE0</accession>
<feature type="transmembrane region" description="Helical" evidence="2">
    <location>
        <begin position="20"/>
        <end position="45"/>
    </location>
</feature>
<dbReference type="Proteomes" id="UP000355283">
    <property type="component" value="Unassembled WGS sequence"/>
</dbReference>
<keyword evidence="2" id="KW-0812">Transmembrane</keyword>
<feature type="transmembrane region" description="Helical" evidence="2">
    <location>
        <begin position="428"/>
        <end position="447"/>
    </location>
</feature>
<evidence type="ECO:0000256" key="1">
    <source>
        <dbReference type="SAM" id="MobiDB-lite"/>
    </source>
</evidence>
<feature type="transmembrane region" description="Helical" evidence="2">
    <location>
        <begin position="250"/>
        <end position="275"/>
    </location>
</feature>
<feature type="transmembrane region" description="Helical" evidence="2">
    <location>
        <begin position="79"/>
        <end position="105"/>
    </location>
</feature>
<dbReference type="EMBL" id="SDOX01000159">
    <property type="protein sequence ID" value="TFJ80650.1"/>
    <property type="molecule type" value="Genomic_DNA"/>
</dbReference>
<feature type="transmembrane region" description="Helical" evidence="2">
    <location>
        <begin position="152"/>
        <end position="174"/>
    </location>
</feature>
<evidence type="ECO:0000256" key="2">
    <source>
        <dbReference type="SAM" id="Phobius"/>
    </source>
</evidence>
<name>A0A4D9CNE0_9STRA</name>
<feature type="compositionally biased region" description="Basic and acidic residues" evidence="1">
    <location>
        <begin position="541"/>
        <end position="565"/>
    </location>
</feature>
<feature type="transmembrane region" description="Helical" evidence="2">
    <location>
        <begin position="195"/>
        <end position="218"/>
    </location>
</feature>
<protein>
    <submittedName>
        <fullName evidence="3">Uncharacterized protein</fullName>
    </submittedName>
</protein>
<gene>
    <name evidence="3" type="ORF">NSK_008076</name>
</gene>
<feature type="region of interest" description="Disordered" evidence="1">
    <location>
        <begin position="283"/>
        <end position="325"/>
    </location>
</feature>
<feature type="compositionally biased region" description="Low complexity" evidence="1">
    <location>
        <begin position="314"/>
        <end position="325"/>
    </location>
</feature>
<feature type="compositionally biased region" description="Basic and acidic residues" evidence="1">
    <location>
        <begin position="511"/>
        <end position="533"/>
    </location>
</feature>
<organism evidence="3 4">
    <name type="scientific">Nannochloropsis salina CCMP1776</name>
    <dbReference type="NCBI Taxonomy" id="1027361"/>
    <lineage>
        <taxon>Eukaryota</taxon>
        <taxon>Sar</taxon>
        <taxon>Stramenopiles</taxon>
        <taxon>Ochrophyta</taxon>
        <taxon>Eustigmatophyceae</taxon>
        <taxon>Eustigmatales</taxon>
        <taxon>Monodopsidaceae</taxon>
        <taxon>Microchloropsis</taxon>
        <taxon>Microchloropsis salina</taxon>
    </lineage>
</organism>
<feature type="region of interest" description="Disordered" evidence="1">
    <location>
        <begin position="510"/>
        <end position="589"/>
    </location>
</feature>
<evidence type="ECO:0000313" key="3">
    <source>
        <dbReference type="EMBL" id="TFJ80650.1"/>
    </source>
</evidence>
<comment type="caution">
    <text evidence="3">The sequence shown here is derived from an EMBL/GenBank/DDBJ whole genome shotgun (WGS) entry which is preliminary data.</text>
</comment>